<evidence type="ECO:0000313" key="3">
    <source>
        <dbReference type="Ensembl" id="ENSNMLP00000039407.1"/>
    </source>
</evidence>
<dbReference type="Ensembl" id="ENSNMLT00000043846.1">
    <property type="protein sequence ID" value="ENSNMLP00000039407.1"/>
    <property type="gene ID" value="ENSNMLG00000024254.1"/>
</dbReference>
<dbReference type="PANTHER" id="PTHR16209">
    <property type="entry name" value="VESICULAR, OVEREXPRESSED IN CANCER, PROSURVIVAL PROTEIN 1"/>
    <property type="match status" value="1"/>
</dbReference>
<accession>A0A8C6UPB8</accession>
<dbReference type="PANTHER" id="PTHR16209:SF5">
    <property type="entry name" value="WW DOMAIN-BINDING PROTEIN 1"/>
    <property type="match status" value="1"/>
</dbReference>
<keyword evidence="2" id="KW-0472">Membrane</keyword>
<keyword evidence="4" id="KW-1185">Reference proteome</keyword>
<feature type="region of interest" description="Disordered" evidence="1">
    <location>
        <begin position="210"/>
        <end position="235"/>
    </location>
</feature>
<dbReference type="Pfam" id="PF11669">
    <property type="entry name" value="WBP-1"/>
    <property type="match status" value="1"/>
</dbReference>
<evidence type="ECO:0008006" key="5">
    <source>
        <dbReference type="Google" id="ProtNLM"/>
    </source>
</evidence>
<dbReference type="Proteomes" id="UP000694523">
    <property type="component" value="Unplaced"/>
</dbReference>
<dbReference type="InterPro" id="IPR021684">
    <property type="entry name" value="WBP1-like"/>
</dbReference>
<evidence type="ECO:0000256" key="1">
    <source>
        <dbReference type="SAM" id="MobiDB-lite"/>
    </source>
</evidence>
<name>A0A8C6UPB8_9GOBI</name>
<dbReference type="InterPro" id="IPR051994">
    <property type="entry name" value="WW_domain-binding"/>
</dbReference>
<proteinExistence type="predicted"/>
<protein>
    <recommendedName>
        <fullName evidence="5">WW domain binding protein 1</fullName>
    </recommendedName>
</protein>
<keyword evidence="2" id="KW-0812">Transmembrane</keyword>
<keyword evidence="2" id="KW-1133">Transmembrane helix</keyword>
<reference evidence="3" key="2">
    <citation type="submission" date="2025-09" db="UniProtKB">
        <authorList>
            <consortium name="Ensembl"/>
        </authorList>
    </citation>
    <scope>IDENTIFICATION</scope>
</reference>
<sequence length="245" mass="26960">SEGERGRARAVSRCRGAGVAVAVAPRYCPGANANGGYLCETGQCCGESGCCTYYYELWWFWLLWTALILFSCCCAYRHRRAKLRLQQQQRQRDISLLAYQGASSFPSSMLDLSFLASLKLPSYEEVAAQPSTPPPPYSSVFTAARYPQPPRAEYCEDSDVAADESQYRHRRLTGDSGIEVCRCHVEDEDGDMEKKKPDERKCVGGAALHDSADCPVRSRGSSDDDAGLCDGETSPDEVVIPVETV</sequence>
<feature type="transmembrane region" description="Helical" evidence="2">
    <location>
        <begin position="58"/>
        <end position="76"/>
    </location>
</feature>
<reference evidence="3" key="1">
    <citation type="submission" date="2025-08" db="UniProtKB">
        <authorList>
            <consortium name="Ensembl"/>
        </authorList>
    </citation>
    <scope>IDENTIFICATION</scope>
</reference>
<evidence type="ECO:0000256" key="2">
    <source>
        <dbReference type="SAM" id="Phobius"/>
    </source>
</evidence>
<organism evidence="3 4">
    <name type="scientific">Neogobius melanostomus</name>
    <name type="common">round goby</name>
    <dbReference type="NCBI Taxonomy" id="47308"/>
    <lineage>
        <taxon>Eukaryota</taxon>
        <taxon>Metazoa</taxon>
        <taxon>Chordata</taxon>
        <taxon>Craniata</taxon>
        <taxon>Vertebrata</taxon>
        <taxon>Euteleostomi</taxon>
        <taxon>Actinopterygii</taxon>
        <taxon>Neopterygii</taxon>
        <taxon>Teleostei</taxon>
        <taxon>Neoteleostei</taxon>
        <taxon>Acanthomorphata</taxon>
        <taxon>Gobiaria</taxon>
        <taxon>Gobiiformes</taxon>
        <taxon>Gobioidei</taxon>
        <taxon>Gobiidae</taxon>
        <taxon>Benthophilinae</taxon>
        <taxon>Neogobiini</taxon>
        <taxon>Neogobius</taxon>
    </lineage>
</organism>
<evidence type="ECO:0000313" key="4">
    <source>
        <dbReference type="Proteomes" id="UP000694523"/>
    </source>
</evidence>
<dbReference type="AlphaFoldDB" id="A0A8C6UPB8"/>